<gene>
    <name evidence="6" type="ORF">niasHT_037664</name>
</gene>
<dbReference type="Gene3D" id="2.10.25.10">
    <property type="entry name" value="Laminin"/>
    <property type="match status" value="1"/>
</dbReference>
<feature type="compositionally biased region" description="Basic and acidic residues" evidence="2">
    <location>
        <begin position="571"/>
        <end position="600"/>
    </location>
</feature>
<feature type="domain" description="DOMON" evidence="5">
    <location>
        <begin position="310"/>
        <end position="447"/>
    </location>
</feature>
<feature type="compositionally biased region" description="Low complexity" evidence="2">
    <location>
        <begin position="524"/>
        <end position="544"/>
    </location>
</feature>
<feature type="compositionally biased region" description="Basic and acidic residues" evidence="2">
    <location>
        <begin position="509"/>
        <end position="520"/>
    </location>
</feature>
<dbReference type="PANTHER" id="PTHR46901:SF2">
    <property type="entry name" value="GH04942P"/>
    <property type="match status" value="1"/>
</dbReference>
<dbReference type="CDD" id="cd09631">
    <property type="entry name" value="DOMON_DOH"/>
    <property type="match status" value="1"/>
</dbReference>
<evidence type="ECO:0000259" key="4">
    <source>
        <dbReference type="PROSITE" id="PS50026"/>
    </source>
</evidence>
<keyword evidence="7" id="KW-1185">Reference proteome</keyword>
<organism evidence="6 7">
    <name type="scientific">Heterodera trifolii</name>
    <dbReference type="NCBI Taxonomy" id="157864"/>
    <lineage>
        <taxon>Eukaryota</taxon>
        <taxon>Metazoa</taxon>
        <taxon>Ecdysozoa</taxon>
        <taxon>Nematoda</taxon>
        <taxon>Chromadorea</taxon>
        <taxon>Rhabditida</taxon>
        <taxon>Tylenchina</taxon>
        <taxon>Tylenchomorpha</taxon>
        <taxon>Tylenchoidea</taxon>
        <taxon>Heteroderidae</taxon>
        <taxon>Heteroderinae</taxon>
        <taxon>Heterodera</taxon>
    </lineage>
</organism>
<evidence type="ECO:0000256" key="1">
    <source>
        <dbReference type="PROSITE-ProRule" id="PRU00076"/>
    </source>
</evidence>
<proteinExistence type="predicted"/>
<sequence length="686" mass="75309">MRRSFRRISQWHCPLLLRLLLSLFLSALFPPSSFAHFALTFPETRYPPFDFLDSQRTVGPCGIPKTDRSPVTQFQAGKAYKISWRMAMEHKGKFRLRLLDSTGKALDNLLLRPNGTNLLEFSDATNANSVDVQFASVCRNCTLLMEKDAPEFGEQITEKGCAEVDISAEAEKPCLGKGKSVGGRCQCEQGFSGEQCQYRDDCTEDGDCGHGGRCVAGAIHHGQRSCFCPFGFIGTNCERKSSITPKDTRCFAHGGPRNGSANGNGSEVFIYGIFNPNCYSSRELNEDGDRIYWRLVGNQLELLLDFRTNSWLSLGWRPLNIPPSCRLFPQMHGTAAEGRHGEDGVQTSGFAKSALSLTLHPMDCTDVIMASVLEGTDLLHIADMYSRDRSSPLRDAWLDGEDSLSAAYGLATDDGRTVVMFRRMVPEIEPTDHPLGPGELFLIWAKGQPKKPKGKGFYSDGQWKYHGDSGSGRGHMQMEFVSLEQMGKIRGPLIHLDPPQGPTNTSEQRTAEKGREEEGKAMPTAERVTKTTIATTTSSVPTTESDQTTKASSPEATTSSKSILTTQSQTTDKEQNLTKTEAKKEQIQTEEKEEIMKNQKETTAQNNGQGKVPEGTEEAEEETEGEEEEKDETSREGERKTEEDNGTPQRTSGTGGGTSGSGRATDAHRLLLGGAFAVAALLPLLV</sequence>
<reference evidence="6 7" key="1">
    <citation type="submission" date="2024-10" db="EMBL/GenBank/DDBJ databases">
        <authorList>
            <person name="Kim D."/>
        </authorList>
    </citation>
    <scope>NUCLEOTIDE SEQUENCE [LARGE SCALE GENOMIC DNA]</scope>
    <source>
        <strain evidence="6">BH-2024</strain>
    </source>
</reference>
<dbReference type="PANTHER" id="PTHR46901">
    <property type="entry name" value="GH04942P"/>
    <property type="match status" value="1"/>
</dbReference>
<evidence type="ECO:0000256" key="2">
    <source>
        <dbReference type="SAM" id="MobiDB-lite"/>
    </source>
</evidence>
<dbReference type="CDD" id="cd00054">
    <property type="entry name" value="EGF_CA"/>
    <property type="match status" value="1"/>
</dbReference>
<feature type="region of interest" description="Disordered" evidence="2">
    <location>
        <begin position="492"/>
        <end position="665"/>
    </location>
</feature>
<feature type="disulfide bond" evidence="1">
    <location>
        <begin position="228"/>
        <end position="237"/>
    </location>
</feature>
<feature type="compositionally biased region" description="Acidic residues" evidence="2">
    <location>
        <begin position="615"/>
        <end position="631"/>
    </location>
</feature>
<feature type="compositionally biased region" description="Basic and acidic residues" evidence="2">
    <location>
        <begin position="632"/>
        <end position="643"/>
    </location>
</feature>
<dbReference type="PROSITE" id="PS50026">
    <property type="entry name" value="EGF_3"/>
    <property type="match status" value="1"/>
</dbReference>
<comment type="caution">
    <text evidence="1">Lacks conserved residue(s) required for the propagation of feature annotation.</text>
</comment>
<dbReference type="SUPFAM" id="SSF57196">
    <property type="entry name" value="EGF/Laminin"/>
    <property type="match status" value="1"/>
</dbReference>
<feature type="signal peptide" evidence="3">
    <location>
        <begin position="1"/>
        <end position="35"/>
    </location>
</feature>
<dbReference type="PROSITE" id="PS00022">
    <property type="entry name" value="EGF_1"/>
    <property type="match status" value="2"/>
</dbReference>
<evidence type="ECO:0000256" key="3">
    <source>
        <dbReference type="SAM" id="SignalP"/>
    </source>
</evidence>
<comment type="caution">
    <text evidence="6">The sequence shown here is derived from an EMBL/GenBank/DDBJ whole genome shotgun (WGS) entry which is preliminary data.</text>
</comment>
<keyword evidence="1" id="KW-1015">Disulfide bond</keyword>
<dbReference type="InterPro" id="IPR045266">
    <property type="entry name" value="DOH_DOMON"/>
</dbReference>
<feature type="chain" id="PRO_5044797233" description="EGF-like domain-containing protein" evidence="3">
    <location>
        <begin position="36"/>
        <end position="686"/>
    </location>
</feature>
<name>A0ABD2IGN9_9BILA</name>
<dbReference type="PROSITE" id="PS50836">
    <property type="entry name" value="DOMON"/>
    <property type="match status" value="1"/>
</dbReference>
<feature type="domain" description="EGF-like" evidence="4">
    <location>
        <begin position="198"/>
        <end position="238"/>
    </location>
</feature>
<evidence type="ECO:0000259" key="5">
    <source>
        <dbReference type="PROSITE" id="PS50836"/>
    </source>
</evidence>
<dbReference type="AlphaFoldDB" id="A0ABD2IGN9"/>
<dbReference type="EMBL" id="JBICBT010001190">
    <property type="protein sequence ID" value="KAL3079334.1"/>
    <property type="molecule type" value="Genomic_DNA"/>
</dbReference>
<evidence type="ECO:0000313" key="7">
    <source>
        <dbReference type="Proteomes" id="UP001620626"/>
    </source>
</evidence>
<evidence type="ECO:0008006" key="8">
    <source>
        <dbReference type="Google" id="ProtNLM"/>
    </source>
</evidence>
<dbReference type="PROSITE" id="PS01186">
    <property type="entry name" value="EGF_2"/>
    <property type="match status" value="2"/>
</dbReference>
<feature type="compositionally biased region" description="Polar residues" evidence="2">
    <location>
        <begin position="545"/>
        <end position="570"/>
    </location>
</feature>
<dbReference type="InterPro" id="IPR005018">
    <property type="entry name" value="DOMON_domain"/>
</dbReference>
<dbReference type="SMART" id="SM00181">
    <property type="entry name" value="EGF"/>
    <property type="match status" value="2"/>
</dbReference>
<accession>A0ABD2IGN9</accession>
<dbReference type="InterPro" id="IPR000742">
    <property type="entry name" value="EGF"/>
</dbReference>
<protein>
    <recommendedName>
        <fullName evidence="8">EGF-like domain-containing protein</fullName>
    </recommendedName>
</protein>
<keyword evidence="3" id="KW-0732">Signal</keyword>
<keyword evidence="1" id="KW-0245">EGF-like domain</keyword>
<dbReference type="Proteomes" id="UP001620626">
    <property type="component" value="Unassembled WGS sequence"/>
</dbReference>
<evidence type="ECO:0000313" key="6">
    <source>
        <dbReference type="EMBL" id="KAL3079334.1"/>
    </source>
</evidence>